<dbReference type="EMBL" id="HBGU01023357">
    <property type="protein sequence ID" value="CAD9439865.1"/>
    <property type="molecule type" value="Transcribed_RNA"/>
</dbReference>
<evidence type="ECO:0000256" key="1">
    <source>
        <dbReference type="SAM" id="SignalP"/>
    </source>
</evidence>
<accession>A0A7S2CZE0</accession>
<protein>
    <recommendedName>
        <fullName evidence="3">SAM domain-containing protein</fullName>
    </recommendedName>
</protein>
<evidence type="ECO:0008006" key="3">
    <source>
        <dbReference type="Google" id="ProtNLM"/>
    </source>
</evidence>
<gene>
    <name evidence="2" type="ORF">CBRE1094_LOCUS12719</name>
</gene>
<proteinExistence type="predicted"/>
<name>A0A7S2CZE0_9EUKA</name>
<organism evidence="2">
    <name type="scientific">Haptolina brevifila</name>
    <dbReference type="NCBI Taxonomy" id="156173"/>
    <lineage>
        <taxon>Eukaryota</taxon>
        <taxon>Haptista</taxon>
        <taxon>Haptophyta</taxon>
        <taxon>Prymnesiophyceae</taxon>
        <taxon>Prymnesiales</taxon>
        <taxon>Prymnesiaceae</taxon>
        <taxon>Haptolina</taxon>
    </lineage>
</organism>
<reference evidence="2" key="1">
    <citation type="submission" date="2021-01" db="EMBL/GenBank/DDBJ databases">
        <authorList>
            <person name="Corre E."/>
            <person name="Pelletier E."/>
            <person name="Niang G."/>
            <person name="Scheremetjew M."/>
            <person name="Finn R."/>
            <person name="Kale V."/>
            <person name="Holt S."/>
            <person name="Cochrane G."/>
            <person name="Meng A."/>
            <person name="Brown T."/>
            <person name="Cohen L."/>
        </authorList>
    </citation>
    <scope>NUCLEOTIDE SEQUENCE</scope>
    <source>
        <strain evidence="2">UTEX LB 985</strain>
    </source>
</reference>
<dbReference type="AlphaFoldDB" id="A0A7S2CZE0"/>
<keyword evidence="1" id="KW-0732">Signal</keyword>
<evidence type="ECO:0000313" key="2">
    <source>
        <dbReference type="EMBL" id="CAD9439865.1"/>
    </source>
</evidence>
<sequence length="266" mass="29797">MAATFAARFILLVLLCINLPRTAEGGKVKAALFNMFGSGSSDKKPSHNSDKFDEDQAKLMEFLTEIGFAKYATEEWLERFDEDLAYDSIEDMAHLVADEDFAELKIDKEDAIKIQYEARKHIVAHFLSSVPVPAGAAPDTFTKLLEPLIAAGYDEPDDIADIELDEIEGLGIEKAHHQTIVTFAEEFETRELLELILVTYEPKEGTVNPFASSEVWKPLVEVMVKFGVRNLSDVSNLSPMEGLTREHLELLKNDPRVTVHATKQEL</sequence>
<feature type="chain" id="PRO_5031345554" description="SAM domain-containing protein" evidence="1">
    <location>
        <begin position="26"/>
        <end position="266"/>
    </location>
</feature>
<feature type="signal peptide" evidence="1">
    <location>
        <begin position="1"/>
        <end position="25"/>
    </location>
</feature>